<keyword evidence="9" id="KW-0539">Nucleus</keyword>
<dbReference type="Pfam" id="PF02892">
    <property type="entry name" value="zf-BED"/>
    <property type="match status" value="1"/>
</dbReference>
<protein>
    <recommendedName>
        <fullName evidence="12">BED-type domain-containing protein</fullName>
    </recommendedName>
</protein>
<evidence type="ECO:0000256" key="5">
    <source>
        <dbReference type="ARBA" id="ARBA00022833"/>
    </source>
</evidence>
<name>A0AAV0QRQ3_9ROSI</name>
<evidence type="ECO:0000256" key="11">
    <source>
        <dbReference type="SAM" id="MobiDB-lite"/>
    </source>
</evidence>
<evidence type="ECO:0000256" key="8">
    <source>
        <dbReference type="ARBA" id="ARBA00023163"/>
    </source>
</evidence>
<reference evidence="13" key="1">
    <citation type="submission" date="2022-08" db="EMBL/GenBank/DDBJ databases">
        <authorList>
            <person name="Gutierrez-Valencia J."/>
        </authorList>
    </citation>
    <scope>NUCLEOTIDE SEQUENCE</scope>
</reference>
<dbReference type="SMART" id="SM00614">
    <property type="entry name" value="ZnF_BED"/>
    <property type="match status" value="1"/>
</dbReference>
<dbReference type="InterPro" id="IPR036236">
    <property type="entry name" value="Znf_C2H2_sf"/>
</dbReference>
<comment type="subcellular location">
    <subcellularLocation>
        <location evidence="1">Nucleus</location>
    </subcellularLocation>
</comment>
<evidence type="ECO:0000256" key="2">
    <source>
        <dbReference type="ARBA" id="ARBA00011738"/>
    </source>
</evidence>
<keyword evidence="5" id="KW-0862">Zinc</keyword>
<evidence type="ECO:0000313" key="13">
    <source>
        <dbReference type="EMBL" id="CAI0548189.1"/>
    </source>
</evidence>
<keyword evidence="3" id="KW-0479">Metal-binding</keyword>
<evidence type="ECO:0000256" key="1">
    <source>
        <dbReference type="ARBA" id="ARBA00004123"/>
    </source>
</evidence>
<gene>
    <name evidence="13" type="ORF">LITE_LOCUS44683</name>
</gene>
<dbReference type="InterPro" id="IPR052035">
    <property type="entry name" value="ZnF_BED_domain_contain"/>
</dbReference>
<organism evidence="13 14">
    <name type="scientific">Linum tenue</name>
    <dbReference type="NCBI Taxonomy" id="586396"/>
    <lineage>
        <taxon>Eukaryota</taxon>
        <taxon>Viridiplantae</taxon>
        <taxon>Streptophyta</taxon>
        <taxon>Embryophyta</taxon>
        <taxon>Tracheophyta</taxon>
        <taxon>Spermatophyta</taxon>
        <taxon>Magnoliopsida</taxon>
        <taxon>eudicotyledons</taxon>
        <taxon>Gunneridae</taxon>
        <taxon>Pentapetalae</taxon>
        <taxon>rosids</taxon>
        <taxon>fabids</taxon>
        <taxon>Malpighiales</taxon>
        <taxon>Linaceae</taxon>
        <taxon>Linum</taxon>
    </lineage>
</organism>
<evidence type="ECO:0000256" key="9">
    <source>
        <dbReference type="ARBA" id="ARBA00023242"/>
    </source>
</evidence>
<dbReference type="InterPro" id="IPR003656">
    <property type="entry name" value="Znf_BED"/>
</dbReference>
<dbReference type="PANTHER" id="PTHR46481:SF11">
    <property type="entry name" value="ZINC FINGER BED DOMAIN-CONTAINING PROTEIN RICESLEEPER 2-LIKE"/>
    <property type="match status" value="1"/>
</dbReference>
<dbReference type="GO" id="GO:0046983">
    <property type="term" value="F:protein dimerization activity"/>
    <property type="evidence" value="ECO:0007669"/>
    <property type="project" value="InterPro"/>
</dbReference>
<dbReference type="InterPro" id="IPR025525">
    <property type="entry name" value="hAT-like_transposase_RNase-H"/>
</dbReference>
<feature type="compositionally biased region" description="Acidic residues" evidence="11">
    <location>
        <begin position="688"/>
        <end position="706"/>
    </location>
</feature>
<comment type="caution">
    <text evidence="13">The sequence shown here is derived from an EMBL/GenBank/DDBJ whole genome shotgun (WGS) entry which is preliminary data.</text>
</comment>
<dbReference type="Proteomes" id="UP001154282">
    <property type="component" value="Unassembled WGS sequence"/>
</dbReference>
<dbReference type="AlphaFoldDB" id="A0AAV0QRQ3"/>
<dbReference type="Pfam" id="PF05699">
    <property type="entry name" value="Dimer_Tnp_hAT"/>
    <property type="match status" value="1"/>
</dbReference>
<dbReference type="SUPFAM" id="SSF53098">
    <property type="entry name" value="Ribonuclease H-like"/>
    <property type="match status" value="1"/>
</dbReference>
<keyword evidence="6" id="KW-0805">Transcription regulation</keyword>
<evidence type="ECO:0000256" key="6">
    <source>
        <dbReference type="ARBA" id="ARBA00023015"/>
    </source>
</evidence>
<dbReference type="InterPro" id="IPR012337">
    <property type="entry name" value="RNaseH-like_sf"/>
</dbReference>
<feature type="domain" description="BED-type" evidence="12">
    <location>
        <begin position="67"/>
        <end position="121"/>
    </location>
</feature>
<feature type="region of interest" description="Disordered" evidence="11">
    <location>
        <begin position="43"/>
        <end position="62"/>
    </location>
</feature>
<keyword evidence="8" id="KW-0804">Transcription</keyword>
<sequence>MDQEAGDLNQKSYDPSVIQPSSDPNGTQAGPSQMPVAVEVQNQFGNGTNDNDGNEVANNAKGGNEGKVYSEWWAHYDKLEVNKVKKAKCKYCKRLMVGDPKQGTSHLKKHYERCPKRKVPVDIRQQLLQANSNKEKFQLSPFNFDQQNSRKELAKAIIKHEYSLSIVDHEGFRSFVASLNPLFKMVCRNTIKKDCLTIYDLERDAMMQLLDKNEGRVALTTDMWTSTSQKKGFMVVTAHYVDNNWKLQSRIIGFIYLPAPHTSDVLAEALWDCMTQWNVDSKLSAITVDNCSTNDAMMSQLLEKLPFESLQLGGMMIHMRCSAHILNLIVKNGLKVIEPAIEKIRSSVQFWLGTPKRWERFVIAARQLRTKFSKKLILDCDTRWNSTYMMLATALKYKEVFARMKNLEPKYKCLPTESEWKLTKEICDKLDIFHKATQVFSGTKYPTANLFFPIICEIKLALKQWVDCGIEVIELMSLEMIEKYDKYWSEVHILMGVAAVFDPRYKTEVFKCYFPHIYHDSSSIEIERIVGVCRRLIVEYEKKEKEEEEMNTDGQSVQSSKGSQVSFCFRFDAYAAQKKRKQPERSELDAYLDDGIIRDASDLDVLSWWKSNKGKYPVLHKVARDFLSIPASTVASESAFSTSGRVIGPHRSRLAPETVEALMCAQNWLLASSKGDPSKRHSLSTVLDDSEDELEDTAEELETGTA</sequence>
<dbReference type="EMBL" id="CAMGYJ010000010">
    <property type="protein sequence ID" value="CAI0548189.1"/>
    <property type="molecule type" value="Genomic_DNA"/>
</dbReference>
<evidence type="ECO:0000256" key="3">
    <source>
        <dbReference type="ARBA" id="ARBA00022723"/>
    </source>
</evidence>
<keyword evidence="4 10" id="KW-0863">Zinc-finger</keyword>
<evidence type="ECO:0000256" key="7">
    <source>
        <dbReference type="ARBA" id="ARBA00023125"/>
    </source>
</evidence>
<dbReference type="PROSITE" id="PS50808">
    <property type="entry name" value="ZF_BED"/>
    <property type="match status" value="1"/>
</dbReference>
<dbReference type="Pfam" id="PF14372">
    <property type="entry name" value="hAT-like_RNase-H"/>
    <property type="match status" value="1"/>
</dbReference>
<dbReference type="SUPFAM" id="SSF57667">
    <property type="entry name" value="beta-beta-alpha zinc fingers"/>
    <property type="match status" value="1"/>
</dbReference>
<feature type="region of interest" description="Disordered" evidence="11">
    <location>
        <begin position="1"/>
        <end position="36"/>
    </location>
</feature>
<dbReference type="PANTHER" id="PTHR46481">
    <property type="entry name" value="ZINC FINGER BED DOMAIN-CONTAINING PROTEIN 4"/>
    <property type="match status" value="1"/>
</dbReference>
<evidence type="ECO:0000256" key="10">
    <source>
        <dbReference type="PROSITE-ProRule" id="PRU00027"/>
    </source>
</evidence>
<dbReference type="InterPro" id="IPR008906">
    <property type="entry name" value="HATC_C_dom"/>
</dbReference>
<evidence type="ECO:0000259" key="12">
    <source>
        <dbReference type="PROSITE" id="PS50808"/>
    </source>
</evidence>
<evidence type="ECO:0000313" key="14">
    <source>
        <dbReference type="Proteomes" id="UP001154282"/>
    </source>
</evidence>
<dbReference type="GO" id="GO:0008270">
    <property type="term" value="F:zinc ion binding"/>
    <property type="evidence" value="ECO:0007669"/>
    <property type="project" value="UniProtKB-KW"/>
</dbReference>
<feature type="region of interest" description="Disordered" evidence="11">
    <location>
        <begin position="673"/>
        <end position="706"/>
    </location>
</feature>
<comment type="subunit">
    <text evidence="2">Homodimer.</text>
</comment>
<keyword evidence="14" id="KW-1185">Reference proteome</keyword>
<dbReference type="GO" id="GO:0003677">
    <property type="term" value="F:DNA binding"/>
    <property type="evidence" value="ECO:0007669"/>
    <property type="project" value="UniProtKB-KW"/>
</dbReference>
<keyword evidence="7" id="KW-0238">DNA-binding</keyword>
<proteinExistence type="predicted"/>
<accession>A0AAV0QRQ3</accession>
<feature type="compositionally biased region" description="Polar residues" evidence="11">
    <location>
        <begin position="9"/>
        <end position="31"/>
    </location>
</feature>
<evidence type="ECO:0000256" key="4">
    <source>
        <dbReference type="ARBA" id="ARBA00022771"/>
    </source>
</evidence>
<dbReference type="GO" id="GO:0005634">
    <property type="term" value="C:nucleus"/>
    <property type="evidence" value="ECO:0007669"/>
    <property type="project" value="UniProtKB-SubCell"/>
</dbReference>